<dbReference type="Proteomes" id="UP000480410">
    <property type="component" value="Unassembled WGS sequence"/>
</dbReference>
<evidence type="ECO:0000313" key="2">
    <source>
        <dbReference type="EMBL" id="NER63671.1"/>
    </source>
</evidence>
<dbReference type="Proteomes" id="UP000482634">
    <property type="component" value="Unassembled WGS sequence"/>
</dbReference>
<sequence>MYVKAHSWTAQNDQMPGNVKFRVQGSVSVATAAIVPVLVKREIQDKSHALALELKLENVDALAAQVITERAVSFELNGDHSNIPKVEIFHDGKLLVSLDEILVTH</sequence>
<name>A0A6B3NRE9_9PSED</name>
<accession>A0A6M0CRN8</accession>
<organism evidence="2 4">
    <name type="scientific">Pseudomonas brassicae</name>
    <dbReference type="NCBI Taxonomy" id="2708063"/>
    <lineage>
        <taxon>Bacteria</taxon>
        <taxon>Pseudomonadati</taxon>
        <taxon>Pseudomonadota</taxon>
        <taxon>Gammaproteobacteria</taxon>
        <taxon>Pseudomonadales</taxon>
        <taxon>Pseudomonadaceae</taxon>
        <taxon>Pseudomonas</taxon>
    </lineage>
</organism>
<proteinExistence type="predicted"/>
<gene>
    <name evidence="1" type="ORF">G3435_03020</name>
    <name evidence="2" type="ORF">G3436_06885</name>
</gene>
<dbReference type="EMBL" id="JAAHBU010000080">
    <property type="protein sequence ID" value="NER63671.1"/>
    <property type="molecule type" value="Genomic_DNA"/>
</dbReference>
<evidence type="ECO:0000313" key="3">
    <source>
        <dbReference type="Proteomes" id="UP000480410"/>
    </source>
</evidence>
<evidence type="ECO:0000313" key="4">
    <source>
        <dbReference type="Proteomes" id="UP000482634"/>
    </source>
</evidence>
<dbReference type="EMBL" id="JAAHBV010000050">
    <property type="protein sequence ID" value="NER59223.1"/>
    <property type="molecule type" value="Genomic_DNA"/>
</dbReference>
<dbReference type="AlphaFoldDB" id="A0A6B3NRE9"/>
<comment type="caution">
    <text evidence="2">The sequence shown here is derived from an EMBL/GenBank/DDBJ whole genome shotgun (WGS) entry which is preliminary data.</text>
</comment>
<evidence type="ECO:0000313" key="1">
    <source>
        <dbReference type="EMBL" id="NER59223.1"/>
    </source>
</evidence>
<dbReference type="RefSeq" id="WP_163942813.1">
    <property type="nucleotide sequence ID" value="NZ_JAAHBU010000080.1"/>
</dbReference>
<keyword evidence="4" id="KW-1185">Reference proteome</keyword>
<reference evidence="3 4" key="1">
    <citation type="submission" date="2020-02" db="EMBL/GenBank/DDBJ databases">
        <title>Broccoli isolated Pseudomonas sp.</title>
        <authorList>
            <person name="Fujikawa T."/>
            <person name="Sawada H."/>
        </authorList>
    </citation>
    <scope>NUCLEOTIDE SEQUENCE [LARGE SCALE GENOMIC DNA]</scope>
    <source>
        <strain evidence="2 4">MAFF212427</strain>
        <strain evidence="1 3">MAFF212428</strain>
    </source>
</reference>
<accession>A0A6B3NRE9</accession>
<protein>
    <submittedName>
        <fullName evidence="2">Uncharacterized protein</fullName>
    </submittedName>
</protein>